<dbReference type="PROSITE" id="PS51221">
    <property type="entry name" value="TTL"/>
    <property type="match status" value="1"/>
</dbReference>
<dbReference type="OrthoDB" id="202825at2759"/>
<name>A0A2A2JW01_9BILA</name>
<dbReference type="Proteomes" id="UP000218231">
    <property type="component" value="Unassembled WGS sequence"/>
</dbReference>
<proteinExistence type="inferred from homology"/>
<gene>
    <name evidence="6" type="ORF">WR25_16433</name>
</gene>
<sequence>MGCEASTFAPAPPKDDVIESIEKHIRHDYTSAGRPPSQKPNRPTARVAPIRVSATSSRHSDSHILSRTLPPQVPRQPLPPLHTILEESYIPLASTRALARHFSIDTSRAKSNGPVVSLCAKKLGVEEYPEGRSDGRFCDIYWHNVVYSDMKNVVASSHSKVNKFPGMTELAKKIALTHSICSMQRIFPQEYAFYPKSWFLPAHFNEFQKYYHLEKERLRRMNKSPEMWFIVKPDEGMARFCTEKYSPPTPDNSDNLFAHLTNYSLNKSNHHYVHSSSLQEQARGSKRLLSTVFHQLAAKGLNTKKLWKEIKLIIVKTVLAMVPEMILHYEHHFHDSPAPQCFQIIGFDIMIKEDGMPILLEVNAAPSLTIDHTVTDDGQRVRSIVDEVIKVPLVRDTILLELGILDDQIETETIDDMERTTRSVDDLGALNAQRESHLSQVQIF</sequence>
<feature type="region of interest" description="Disordered" evidence="5">
    <location>
        <begin position="23"/>
        <end position="78"/>
    </location>
</feature>
<evidence type="ECO:0008006" key="8">
    <source>
        <dbReference type="Google" id="ProtNLM"/>
    </source>
</evidence>
<evidence type="ECO:0000256" key="3">
    <source>
        <dbReference type="ARBA" id="ARBA00022741"/>
    </source>
</evidence>
<dbReference type="GO" id="GO:0036064">
    <property type="term" value="C:ciliary basal body"/>
    <property type="evidence" value="ECO:0007669"/>
    <property type="project" value="TreeGrafter"/>
</dbReference>
<dbReference type="GO" id="GO:0015631">
    <property type="term" value="F:tubulin binding"/>
    <property type="evidence" value="ECO:0007669"/>
    <property type="project" value="TreeGrafter"/>
</dbReference>
<comment type="similarity">
    <text evidence="1">Belongs to the tubulin--tyrosine ligase family.</text>
</comment>
<dbReference type="GO" id="GO:0005524">
    <property type="term" value="F:ATP binding"/>
    <property type="evidence" value="ECO:0007669"/>
    <property type="project" value="UniProtKB-KW"/>
</dbReference>
<protein>
    <recommendedName>
        <fullName evidence="8">Tubulin-tyrosine ligase family protein</fullName>
    </recommendedName>
</protein>
<evidence type="ECO:0000256" key="1">
    <source>
        <dbReference type="ARBA" id="ARBA00006820"/>
    </source>
</evidence>
<dbReference type="AlphaFoldDB" id="A0A2A2JW01"/>
<evidence type="ECO:0000256" key="4">
    <source>
        <dbReference type="ARBA" id="ARBA00022840"/>
    </source>
</evidence>
<keyword evidence="4" id="KW-0067">ATP-binding</keyword>
<accession>A0A2A2JW01</accession>
<dbReference type="Pfam" id="PF03133">
    <property type="entry name" value="TTL"/>
    <property type="match status" value="1"/>
</dbReference>
<evidence type="ECO:0000313" key="7">
    <source>
        <dbReference type="Proteomes" id="UP000218231"/>
    </source>
</evidence>
<dbReference type="SUPFAM" id="SSF56059">
    <property type="entry name" value="Glutathione synthetase ATP-binding domain-like"/>
    <property type="match status" value="1"/>
</dbReference>
<organism evidence="6 7">
    <name type="scientific">Diploscapter pachys</name>
    <dbReference type="NCBI Taxonomy" id="2018661"/>
    <lineage>
        <taxon>Eukaryota</taxon>
        <taxon>Metazoa</taxon>
        <taxon>Ecdysozoa</taxon>
        <taxon>Nematoda</taxon>
        <taxon>Chromadorea</taxon>
        <taxon>Rhabditida</taxon>
        <taxon>Rhabditina</taxon>
        <taxon>Rhabditomorpha</taxon>
        <taxon>Rhabditoidea</taxon>
        <taxon>Rhabditidae</taxon>
        <taxon>Diploscapter</taxon>
    </lineage>
</organism>
<dbReference type="EMBL" id="LIAE01010190">
    <property type="protein sequence ID" value="PAV65858.1"/>
    <property type="molecule type" value="Genomic_DNA"/>
</dbReference>
<dbReference type="PANTHER" id="PTHR12241">
    <property type="entry name" value="TUBULIN POLYGLUTAMYLASE"/>
    <property type="match status" value="1"/>
</dbReference>
<keyword evidence="3" id="KW-0547">Nucleotide-binding</keyword>
<keyword evidence="7" id="KW-1185">Reference proteome</keyword>
<dbReference type="PANTHER" id="PTHR12241:SF154">
    <property type="entry name" value="TUBULIN POLYGLUTAMYLASE TTLL11"/>
    <property type="match status" value="1"/>
</dbReference>
<dbReference type="STRING" id="2018661.A0A2A2JW01"/>
<evidence type="ECO:0000313" key="6">
    <source>
        <dbReference type="EMBL" id="PAV65858.1"/>
    </source>
</evidence>
<comment type="caution">
    <text evidence="6">The sequence shown here is derived from an EMBL/GenBank/DDBJ whole genome shotgun (WGS) entry which is preliminary data.</text>
</comment>
<dbReference type="GO" id="GO:0070740">
    <property type="term" value="F:tubulin-glutamic acid ligase activity"/>
    <property type="evidence" value="ECO:0007669"/>
    <property type="project" value="TreeGrafter"/>
</dbReference>
<reference evidence="6 7" key="1">
    <citation type="journal article" date="2017" name="Curr. Biol.">
        <title>Genome architecture and evolution of a unichromosomal asexual nematode.</title>
        <authorList>
            <person name="Fradin H."/>
            <person name="Zegar C."/>
            <person name="Gutwein M."/>
            <person name="Lucas J."/>
            <person name="Kovtun M."/>
            <person name="Corcoran D."/>
            <person name="Baugh L.R."/>
            <person name="Kiontke K."/>
            <person name="Gunsalus K."/>
            <person name="Fitch D.H."/>
            <person name="Piano F."/>
        </authorList>
    </citation>
    <scope>NUCLEOTIDE SEQUENCE [LARGE SCALE GENOMIC DNA]</scope>
    <source>
        <strain evidence="6">PF1309</strain>
    </source>
</reference>
<dbReference type="Gene3D" id="3.30.470.20">
    <property type="entry name" value="ATP-grasp fold, B domain"/>
    <property type="match status" value="1"/>
</dbReference>
<evidence type="ECO:0000256" key="5">
    <source>
        <dbReference type="SAM" id="MobiDB-lite"/>
    </source>
</evidence>
<dbReference type="InterPro" id="IPR004344">
    <property type="entry name" value="TTL/TTLL_fam"/>
</dbReference>
<dbReference type="GO" id="GO:0019098">
    <property type="term" value="P:reproductive behavior"/>
    <property type="evidence" value="ECO:0007669"/>
    <property type="project" value="UniProtKB-ARBA"/>
</dbReference>
<dbReference type="GO" id="GO:0000226">
    <property type="term" value="P:microtubule cytoskeleton organization"/>
    <property type="evidence" value="ECO:0007669"/>
    <property type="project" value="TreeGrafter"/>
</dbReference>
<evidence type="ECO:0000256" key="2">
    <source>
        <dbReference type="ARBA" id="ARBA00022598"/>
    </source>
</evidence>
<keyword evidence="2" id="KW-0436">Ligase</keyword>